<dbReference type="Proteomes" id="UP001320706">
    <property type="component" value="Unassembled WGS sequence"/>
</dbReference>
<gene>
    <name evidence="1" type="ORF">M8818_002095</name>
</gene>
<evidence type="ECO:0000313" key="1">
    <source>
        <dbReference type="EMBL" id="KAK8215085.1"/>
    </source>
</evidence>
<accession>A0ACC3SIH8</accession>
<organism evidence="1 2">
    <name type="scientific">Zalaria obscura</name>
    <dbReference type="NCBI Taxonomy" id="2024903"/>
    <lineage>
        <taxon>Eukaryota</taxon>
        <taxon>Fungi</taxon>
        <taxon>Dikarya</taxon>
        <taxon>Ascomycota</taxon>
        <taxon>Pezizomycotina</taxon>
        <taxon>Dothideomycetes</taxon>
        <taxon>Dothideomycetidae</taxon>
        <taxon>Dothideales</taxon>
        <taxon>Zalariaceae</taxon>
        <taxon>Zalaria</taxon>
    </lineage>
</organism>
<proteinExistence type="predicted"/>
<comment type="caution">
    <text evidence="1">The sequence shown here is derived from an EMBL/GenBank/DDBJ whole genome shotgun (WGS) entry which is preliminary data.</text>
</comment>
<reference evidence="1" key="1">
    <citation type="submission" date="2024-02" db="EMBL/GenBank/DDBJ databases">
        <title>Metagenome Assembled Genome of Zalaria obscura JY119.</title>
        <authorList>
            <person name="Vighnesh L."/>
            <person name="Jagadeeshwari U."/>
            <person name="Venkata Ramana C."/>
            <person name="Sasikala C."/>
        </authorList>
    </citation>
    <scope>NUCLEOTIDE SEQUENCE</scope>
    <source>
        <strain evidence="1">JY119</strain>
    </source>
</reference>
<keyword evidence="2" id="KW-1185">Reference proteome</keyword>
<evidence type="ECO:0000313" key="2">
    <source>
        <dbReference type="Proteomes" id="UP001320706"/>
    </source>
</evidence>
<name>A0ACC3SIH8_9PEZI</name>
<dbReference type="EMBL" id="JAMKPW020000009">
    <property type="protein sequence ID" value="KAK8215085.1"/>
    <property type="molecule type" value="Genomic_DNA"/>
</dbReference>
<protein>
    <submittedName>
        <fullName evidence="1">Uncharacterized protein</fullName>
    </submittedName>
</protein>
<sequence length="703" mass="75909">MTAHQHVHWPTPFWLVLTLVSGALFALGHHLFYASRARTAVSTVSFSIAGKDISDQQFNTAVGTAMAFLVKSCLTLAVSIAHSIIAPGYHVLHTGKPDGISEGYNVVQIPLAIGSGNRIMARVTPKINIFASLTLPRLIPIASIVTPATLSVEAAVKNPLPSKMSKVPVFDFTNLNFIAGMPSGDDFGPTNYCFQGGNIMVERIASAVVPQGRILQITPPAPNATWSLDFWGPSLECIAVEGQQRYDIWSNVYRFLNNGTNCYLSYGYLACLPTSTGYLPFANESGSMTFRTDDLTYGVPARLLVGLIPQMFNRENSFSTEIIPGACVMWDGGGGATTTASLENNAWAEAFFNDSTLLSCELLNRSQKATFEYVNGDQTVVVTADTSTNSTPVVPVDCVTGPALGDQEGIGQMQIQQQATWPNCSTLNVNGQQCSFDPEVVRLLSFQGIASVFNRLLIGTIGLGGIDAPTPFLDPDSSVLGTMLLDTLEFSFIKNYSTRESFPQLQDQINSESGSEYPGLSSPVSTGSRGNLKDALETLFQNVTISLLSEQPNSTSPFAPPLLTNVTYTVYHNTYVYAARTLWIAYGIAIFFSTLAAGVGGLALVRSGVSYDDTFSTVFRVARTAEINEEPRASESDGSQPLPNHLARAIVRIRTQADRTKSHSSLALEDLSEVGQHVDKSSLLGPGTSHTCDKFEKHTLRLR</sequence>